<organism evidence="1 2">
    <name type="scientific">Chlamydomonas eustigma</name>
    <dbReference type="NCBI Taxonomy" id="1157962"/>
    <lineage>
        <taxon>Eukaryota</taxon>
        <taxon>Viridiplantae</taxon>
        <taxon>Chlorophyta</taxon>
        <taxon>core chlorophytes</taxon>
        <taxon>Chlorophyceae</taxon>
        <taxon>CS clade</taxon>
        <taxon>Chlamydomonadales</taxon>
        <taxon>Chlamydomonadaceae</taxon>
        <taxon>Chlamydomonas</taxon>
    </lineage>
</organism>
<gene>
    <name evidence="1" type="ORF">CEUSTIGMA_g8691.t1</name>
</gene>
<sequence>MWQLMSAAISAGYLLREQVAAWRAYLMPSDLTKGHLVLGVVVMKENWPLAESHALYMEFHKHKELSNKGGKRGRREGDVMTEEYLLLVSTVIKRSFFQGLPFMWIKRSFFQGLDQEELLPGPVFHVDQ</sequence>
<name>A0A250XEB7_9CHLO</name>
<dbReference type="EMBL" id="BEGY01000063">
    <property type="protein sequence ID" value="GAX81259.1"/>
    <property type="molecule type" value="Genomic_DNA"/>
</dbReference>
<accession>A0A250XEB7</accession>
<evidence type="ECO:0000313" key="2">
    <source>
        <dbReference type="Proteomes" id="UP000232323"/>
    </source>
</evidence>
<comment type="caution">
    <text evidence="1">The sequence shown here is derived from an EMBL/GenBank/DDBJ whole genome shotgun (WGS) entry which is preliminary data.</text>
</comment>
<reference evidence="1 2" key="1">
    <citation type="submission" date="2017-08" db="EMBL/GenBank/DDBJ databases">
        <title>Acidophilic green algal genome provides insights into adaptation to an acidic environment.</title>
        <authorList>
            <person name="Hirooka S."/>
            <person name="Hirose Y."/>
            <person name="Kanesaki Y."/>
            <person name="Higuchi S."/>
            <person name="Fujiwara T."/>
            <person name="Onuma R."/>
            <person name="Era A."/>
            <person name="Ohbayashi R."/>
            <person name="Uzuka A."/>
            <person name="Nozaki H."/>
            <person name="Yoshikawa H."/>
            <person name="Miyagishima S.Y."/>
        </authorList>
    </citation>
    <scope>NUCLEOTIDE SEQUENCE [LARGE SCALE GENOMIC DNA]</scope>
    <source>
        <strain evidence="1 2">NIES-2499</strain>
    </source>
</reference>
<proteinExistence type="predicted"/>
<dbReference type="Proteomes" id="UP000232323">
    <property type="component" value="Unassembled WGS sequence"/>
</dbReference>
<evidence type="ECO:0000313" key="1">
    <source>
        <dbReference type="EMBL" id="GAX81259.1"/>
    </source>
</evidence>
<dbReference type="AlphaFoldDB" id="A0A250XEB7"/>
<protein>
    <submittedName>
        <fullName evidence="1">Uncharacterized protein</fullName>
    </submittedName>
</protein>
<keyword evidence="2" id="KW-1185">Reference proteome</keyword>